<comment type="caution">
    <text evidence="2">The sequence shown here is derived from an EMBL/GenBank/DDBJ whole genome shotgun (WGS) entry which is preliminary data.</text>
</comment>
<dbReference type="PROSITE" id="PS50126">
    <property type="entry name" value="S1"/>
    <property type="match status" value="1"/>
</dbReference>
<dbReference type="Pfam" id="PF00575">
    <property type="entry name" value="S1"/>
    <property type="match status" value="1"/>
</dbReference>
<evidence type="ECO:0000313" key="3">
    <source>
        <dbReference type="Proteomes" id="UP001604336"/>
    </source>
</evidence>
<dbReference type="InterPro" id="IPR012340">
    <property type="entry name" value="NA-bd_OB-fold"/>
</dbReference>
<name>A0ABD1TWI6_9LAMI</name>
<sequence>MLDSKSDYKTEGHISSDMKQEDLLMIYDQEKLKFLSSFVGQKIKVGVALAERKSRRLIFSIKSKEKEELVEKKRSLMAKLSVGDVVKCCIKKITYFGIFVEVEGVPALIHQTQVSWDATLDPESYFKVGQPDPLMEALEAVVGDHNSLGGRLEAAEADIEVYMASMFENQYKLLARAGNRVQEVIVQTSMGKEELKSAILTCTNRVE</sequence>
<dbReference type="InterPro" id="IPR003029">
    <property type="entry name" value="S1_domain"/>
</dbReference>
<accession>A0ABD1TWI6</accession>
<dbReference type="Proteomes" id="UP001604336">
    <property type="component" value="Unassembled WGS sequence"/>
</dbReference>
<dbReference type="AlphaFoldDB" id="A0ABD1TWI6"/>
<evidence type="ECO:0000313" key="2">
    <source>
        <dbReference type="EMBL" id="KAL2517086.1"/>
    </source>
</evidence>
<proteinExistence type="predicted"/>
<dbReference type="PANTHER" id="PTHR47600">
    <property type="entry name" value="NUCLEIC ACID-BINDING, OB-FOLD-LIKE PROTEIN"/>
    <property type="match status" value="1"/>
</dbReference>
<dbReference type="PANTHER" id="PTHR47600:SF1">
    <property type="entry name" value="NUCLEIC ACID-BINDING, OB-FOLD-LIKE PROTEIN"/>
    <property type="match status" value="1"/>
</dbReference>
<dbReference type="SMART" id="SM00316">
    <property type="entry name" value="S1"/>
    <property type="match status" value="1"/>
</dbReference>
<dbReference type="Gene3D" id="2.40.50.140">
    <property type="entry name" value="Nucleic acid-binding proteins"/>
    <property type="match status" value="1"/>
</dbReference>
<feature type="domain" description="S1 motif" evidence="1">
    <location>
        <begin position="83"/>
        <end position="130"/>
    </location>
</feature>
<keyword evidence="3" id="KW-1185">Reference proteome</keyword>
<organism evidence="2 3">
    <name type="scientific">Abeliophyllum distichum</name>
    <dbReference type="NCBI Taxonomy" id="126358"/>
    <lineage>
        <taxon>Eukaryota</taxon>
        <taxon>Viridiplantae</taxon>
        <taxon>Streptophyta</taxon>
        <taxon>Embryophyta</taxon>
        <taxon>Tracheophyta</taxon>
        <taxon>Spermatophyta</taxon>
        <taxon>Magnoliopsida</taxon>
        <taxon>eudicotyledons</taxon>
        <taxon>Gunneridae</taxon>
        <taxon>Pentapetalae</taxon>
        <taxon>asterids</taxon>
        <taxon>lamiids</taxon>
        <taxon>Lamiales</taxon>
        <taxon>Oleaceae</taxon>
        <taxon>Forsythieae</taxon>
        <taxon>Abeliophyllum</taxon>
    </lineage>
</organism>
<dbReference type="EMBL" id="JBFOLK010000004">
    <property type="protein sequence ID" value="KAL2517086.1"/>
    <property type="molecule type" value="Genomic_DNA"/>
</dbReference>
<evidence type="ECO:0000259" key="1">
    <source>
        <dbReference type="PROSITE" id="PS50126"/>
    </source>
</evidence>
<reference evidence="3" key="1">
    <citation type="submission" date="2024-07" db="EMBL/GenBank/DDBJ databases">
        <title>Two chromosome-level genome assemblies of Korean endemic species Abeliophyllum distichum and Forsythia ovata (Oleaceae).</title>
        <authorList>
            <person name="Jang H."/>
        </authorList>
    </citation>
    <scope>NUCLEOTIDE SEQUENCE [LARGE SCALE GENOMIC DNA]</scope>
</reference>
<protein>
    <submittedName>
        <fullName evidence="2">Nucleic acid-binding</fullName>
    </submittedName>
</protein>
<dbReference type="SUPFAM" id="SSF50249">
    <property type="entry name" value="Nucleic acid-binding proteins"/>
    <property type="match status" value="1"/>
</dbReference>
<gene>
    <name evidence="2" type="ORF">Adt_13333</name>
</gene>